<dbReference type="SUPFAM" id="SSF46894">
    <property type="entry name" value="C-terminal effector domain of the bipartite response regulators"/>
    <property type="match status" value="1"/>
</dbReference>
<dbReference type="Gene3D" id="1.10.10.10">
    <property type="entry name" value="Winged helix-like DNA-binding domain superfamily/Winged helix DNA-binding domain"/>
    <property type="match status" value="1"/>
</dbReference>
<dbReference type="InterPro" id="IPR016032">
    <property type="entry name" value="Sig_transdc_resp-reg_C-effctor"/>
</dbReference>
<dbReference type="SMART" id="SM00421">
    <property type="entry name" value="HTH_LUXR"/>
    <property type="match status" value="1"/>
</dbReference>
<keyword evidence="6" id="KW-1185">Reference proteome</keyword>
<accession>A0ABM7RT55</accession>
<dbReference type="InterPro" id="IPR000792">
    <property type="entry name" value="Tscrpt_reg_LuxR_C"/>
</dbReference>
<keyword evidence="3" id="KW-0804">Transcription</keyword>
<evidence type="ECO:0000313" key="6">
    <source>
        <dbReference type="Proteomes" id="UP000218595"/>
    </source>
</evidence>
<evidence type="ECO:0000256" key="3">
    <source>
        <dbReference type="ARBA" id="ARBA00023163"/>
    </source>
</evidence>
<dbReference type="Pfam" id="PF00196">
    <property type="entry name" value="GerE"/>
    <property type="match status" value="1"/>
</dbReference>
<proteinExistence type="predicted"/>
<keyword evidence="1" id="KW-0805">Transcription regulation</keyword>
<reference evidence="5 6" key="1">
    <citation type="submission" date="2016-04" db="EMBL/GenBank/DDBJ databases">
        <title>Complete genome sequence of Pseudomonas sp. LAB-08 isolated from TCE contaminated aquifer soil.</title>
        <authorList>
            <person name="Dohra H."/>
            <person name="Suzuki K."/>
            <person name="Fatma A."/>
            <person name="Inuzuka Y."/>
            <person name="Honjo M."/>
            <person name="Tashiro Y."/>
            <person name="Futamata H."/>
        </authorList>
    </citation>
    <scope>NUCLEOTIDE SEQUENCE [LARGE SCALE GENOMIC DNA]</scope>
    <source>
        <strain evidence="5 6">LAB-08</strain>
    </source>
</reference>
<sequence length="131" mass="14518">MRCLSWHPKDGRAYLAIVEQDDPAAPAIIDDLWEIPDMFRADSATVTSSSSPAHLKHPETERPAAVTLTAREKEVLRWSAIGKSSWEIGRIFNCTEAGVNYHFANIRRKFGVSSRGCAVVKALELGLIELP</sequence>
<gene>
    <name evidence="5" type="ORF">LAB08_R27010</name>
</gene>
<evidence type="ECO:0000256" key="1">
    <source>
        <dbReference type="ARBA" id="ARBA00023015"/>
    </source>
</evidence>
<dbReference type="PANTHER" id="PTHR44688">
    <property type="entry name" value="DNA-BINDING TRANSCRIPTIONAL ACTIVATOR DEVR_DOSR"/>
    <property type="match status" value="1"/>
</dbReference>
<evidence type="ECO:0000313" key="5">
    <source>
        <dbReference type="EMBL" id="BCX68061.1"/>
    </source>
</evidence>
<dbReference type="RefSeq" id="WP_367115884.1">
    <property type="nucleotide sequence ID" value="NZ_AP017423.2"/>
</dbReference>
<feature type="domain" description="HTH luxR-type" evidence="4">
    <location>
        <begin position="61"/>
        <end position="126"/>
    </location>
</feature>
<evidence type="ECO:0000259" key="4">
    <source>
        <dbReference type="PROSITE" id="PS50043"/>
    </source>
</evidence>
<dbReference type="EMBL" id="AP017423">
    <property type="protein sequence ID" value="BCX68061.1"/>
    <property type="molecule type" value="Genomic_DNA"/>
</dbReference>
<protein>
    <recommendedName>
        <fullName evidence="4">HTH luxR-type domain-containing protein</fullName>
    </recommendedName>
</protein>
<dbReference type="InterPro" id="IPR036388">
    <property type="entry name" value="WH-like_DNA-bd_sf"/>
</dbReference>
<name>A0ABM7RT55_9PSED</name>
<dbReference type="CDD" id="cd06170">
    <property type="entry name" value="LuxR_C_like"/>
    <property type="match status" value="1"/>
</dbReference>
<dbReference type="PANTHER" id="PTHR44688:SF16">
    <property type="entry name" value="DNA-BINDING TRANSCRIPTIONAL ACTIVATOR DEVR_DOSR"/>
    <property type="match status" value="1"/>
</dbReference>
<dbReference type="PROSITE" id="PS50043">
    <property type="entry name" value="HTH_LUXR_2"/>
    <property type="match status" value="1"/>
</dbReference>
<evidence type="ECO:0000256" key="2">
    <source>
        <dbReference type="ARBA" id="ARBA00023125"/>
    </source>
</evidence>
<dbReference type="Proteomes" id="UP000218595">
    <property type="component" value="Chromosome"/>
</dbReference>
<keyword evidence="2" id="KW-0238">DNA-binding</keyword>
<organism evidence="5 6">
    <name type="scientific">Pseudomonas izuensis</name>
    <dbReference type="NCBI Taxonomy" id="2684212"/>
    <lineage>
        <taxon>Bacteria</taxon>
        <taxon>Pseudomonadati</taxon>
        <taxon>Pseudomonadota</taxon>
        <taxon>Gammaproteobacteria</taxon>
        <taxon>Pseudomonadales</taxon>
        <taxon>Pseudomonadaceae</taxon>
        <taxon>Pseudomonas</taxon>
    </lineage>
</organism>